<keyword evidence="2" id="KW-1133">Transmembrane helix</keyword>
<keyword evidence="5" id="KW-1185">Reference proteome</keyword>
<keyword evidence="2" id="KW-0812">Transmembrane</keyword>
<evidence type="ECO:0000313" key="5">
    <source>
        <dbReference type="Proteomes" id="UP001341444"/>
    </source>
</evidence>
<feature type="transmembrane region" description="Helical" evidence="2">
    <location>
        <begin position="20"/>
        <end position="47"/>
    </location>
</feature>
<dbReference type="EMBL" id="JARMAB010000004">
    <property type="protein sequence ID" value="MED1202072.1"/>
    <property type="molecule type" value="Genomic_DNA"/>
</dbReference>
<evidence type="ECO:0000313" key="4">
    <source>
        <dbReference type="EMBL" id="MED1202072.1"/>
    </source>
</evidence>
<dbReference type="InterPro" id="IPR038076">
    <property type="entry name" value="MgtE_N_sf"/>
</dbReference>
<name>A0ABU6MCE1_9BACI</name>
<organism evidence="4 5">
    <name type="scientific">Heyndrickxia acidicola</name>
    <dbReference type="NCBI Taxonomy" id="209389"/>
    <lineage>
        <taxon>Bacteria</taxon>
        <taxon>Bacillati</taxon>
        <taxon>Bacillota</taxon>
        <taxon>Bacilli</taxon>
        <taxon>Bacillales</taxon>
        <taxon>Bacillaceae</taxon>
        <taxon>Heyndrickxia</taxon>
    </lineage>
</organism>
<dbReference type="RefSeq" id="WP_066264678.1">
    <property type="nucleotide sequence ID" value="NZ_JARMAB010000004.1"/>
</dbReference>
<dbReference type="Gene3D" id="1.25.60.10">
    <property type="entry name" value="MgtE N-terminal domain-like"/>
    <property type="match status" value="1"/>
</dbReference>
<reference evidence="4 5" key="1">
    <citation type="submission" date="2023-03" db="EMBL/GenBank/DDBJ databases">
        <title>Bacillus Genome Sequencing.</title>
        <authorList>
            <person name="Dunlap C."/>
        </authorList>
    </citation>
    <scope>NUCLEOTIDE SEQUENCE [LARGE SCALE GENOMIC DNA]</scope>
    <source>
        <strain evidence="4 5">B-23453</strain>
    </source>
</reference>
<gene>
    <name evidence="4" type="ORF">P4T90_03075</name>
</gene>
<accession>A0ABU6MCE1</accession>
<proteinExistence type="predicted"/>
<feature type="domain" description="Magnesium transporter MgtE intracellular" evidence="3">
    <location>
        <begin position="136"/>
        <end position="197"/>
    </location>
</feature>
<protein>
    <submittedName>
        <fullName evidence="4">MgtE protein</fullName>
    </submittedName>
</protein>
<sequence length="198" mass="21921">MGKASEEEFELEKTSRMQWFLYVVLIPVLFTIMLVLIIATLSGVNVINKAKALTSSLPFSSKTTVSNTSATIGSNNSKILDLQDQLKNKNAEITKLQDQIDSQANDKQELEFQQKQLQSDINDMKKAAQIHQKKFSDIVSTYTNMSPNSAAAIISNLDDNNAVEILANLDTDTLASIMEKLSPQKAAKYTQMLSAKTK</sequence>
<keyword evidence="2" id="KW-0472">Membrane</keyword>
<dbReference type="InterPro" id="IPR006668">
    <property type="entry name" value="Mg_transptr_MgtE_intracell_dom"/>
</dbReference>
<dbReference type="Proteomes" id="UP001341444">
    <property type="component" value="Unassembled WGS sequence"/>
</dbReference>
<dbReference type="Pfam" id="PF03448">
    <property type="entry name" value="MgtE_N"/>
    <property type="match status" value="1"/>
</dbReference>
<comment type="caution">
    <text evidence="4">The sequence shown here is derived from an EMBL/GenBank/DDBJ whole genome shotgun (WGS) entry which is preliminary data.</text>
</comment>
<evidence type="ECO:0000259" key="3">
    <source>
        <dbReference type="Pfam" id="PF03448"/>
    </source>
</evidence>
<evidence type="ECO:0000256" key="1">
    <source>
        <dbReference type="SAM" id="Coils"/>
    </source>
</evidence>
<feature type="coiled-coil region" evidence="1">
    <location>
        <begin position="79"/>
        <end position="134"/>
    </location>
</feature>
<dbReference type="SUPFAM" id="SSF158791">
    <property type="entry name" value="MgtE N-terminal domain-like"/>
    <property type="match status" value="1"/>
</dbReference>
<evidence type="ECO:0000256" key="2">
    <source>
        <dbReference type="SAM" id="Phobius"/>
    </source>
</evidence>
<keyword evidence="1" id="KW-0175">Coiled coil</keyword>